<evidence type="ECO:0000313" key="1">
    <source>
        <dbReference type="EMBL" id="MBB3118111.1"/>
    </source>
</evidence>
<reference evidence="1 2" key="1">
    <citation type="submission" date="2020-08" db="EMBL/GenBank/DDBJ databases">
        <title>Genomic Encyclopedia of Type Strains, Phase III (KMG-III): the genomes of soil and plant-associated and newly described type strains.</title>
        <authorList>
            <person name="Whitman W."/>
        </authorList>
    </citation>
    <scope>NUCLEOTIDE SEQUENCE [LARGE SCALE GENOMIC DNA]</scope>
    <source>
        <strain evidence="1 2">CECT 8897</strain>
    </source>
</reference>
<accession>A0A7W5B7Q8</accession>
<dbReference type="AlphaFoldDB" id="A0A7W5B7Q8"/>
<proteinExistence type="predicted"/>
<protein>
    <submittedName>
        <fullName evidence="1">Uncharacterized protein</fullName>
    </submittedName>
</protein>
<keyword evidence="2" id="KW-1185">Reference proteome</keyword>
<gene>
    <name evidence="1" type="ORF">FHS03_001137</name>
</gene>
<sequence>MKISLWLSVALIAAGIVFPTYRLAQVARAS</sequence>
<name>A0A7W5B7Q8_9BURK</name>
<evidence type="ECO:0000313" key="2">
    <source>
        <dbReference type="Proteomes" id="UP000541535"/>
    </source>
</evidence>
<organism evidence="1 2">
    <name type="scientific">Pseudoduganella violacea</name>
    <dbReference type="NCBI Taxonomy" id="1715466"/>
    <lineage>
        <taxon>Bacteria</taxon>
        <taxon>Pseudomonadati</taxon>
        <taxon>Pseudomonadota</taxon>
        <taxon>Betaproteobacteria</taxon>
        <taxon>Burkholderiales</taxon>
        <taxon>Oxalobacteraceae</taxon>
        <taxon>Telluria group</taxon>
        <taxon>Pseudoduganella</taxon>
    </lineage>
</organism>
<dbReference type="EMBL" id="JACHXD010000002">
    <property type="protein sequence ID" value="MBB3118111.1"/>
    <property type="molecule type" value="Genomic_DNA"/>
</dbReference>
<dbReference type="Proteomes" id="UP000541535">
    <property type="component" value="Unassembled WGS sequence"/>
</dbReference>
<comment type="caution">
    <text evidence="1">The sequence shown here is derived from an EMBL/GenBank/DDBJ whole genome shotgun (WGS) entry which is preliminary data.</text>
</comment>